<keyword evidence="3" id="KW-1185">Reference proteome</keyword>
<organism evidence="2 3">
    <name type="scientific">Aspergillus ellipticus CBS 707.79</name>
    <dbReference type="NCBI Taxonomy" id="1448320"/>
    <lineage>
        <taxon>Eukaryota</taxon>
        <taxon>Fungi</taxon>
        <taxon>Dikarya</taxon>
        <taxon>Ascomycota</taxon>
        <taxon>Pezizomycotina</taxon>
        <taxon>Eurotiomycetes</taxon>
        <taxon>Eurotiomycetidae</taxon>
        <taxon>Eurotiales</taxon>
        <taxon>Aspergillaceae</taxon>
        <taxon>Aspergillus</taxon>
        <taxon>Aspergillus subgen. Circumdati</taxon>
    </lineage>
</organism>
<dbReference type="VEuPathDB" id="FungiDB:BO71DRAFT_213193"/>
<name>A0A319DCH1_9EURO</name>
<reference evidence="2 3" key="1">
    <citation type="submission" date="2018-02" db="EMBL/GenBank/DDBJ databases">
        <title>The genomes of Aspergillus section Nigri reveals drivers in fungal speciation.</title>
        <authorList>
            <consortium name="DOE Joint Genome Institute"/>
            <person name="Vesth T.C."/>
            <person name="Nybo J."/>
            <person name="Theobald S."/>
            <person name="Brandl J."/>
            <person name="Frisvad J.C."/>
            <person name="Nielsen K.F."/>
            <person name="Lyhne E.K."/>
            <person name="Kogle M.E."/>
            <person name="Kuo A."/>
            <person name="Riley R."/>
            <person name="Clum A."/>
            <person name="Nolan M."/>
            <person name="Lipzen A."/>
            <person name="Salamov A."/>
            <person name="Henrissat B."/>
            <person name="Wiebenga A."/>
            <person name="De vries R.P."/>
            <person name="Grigoriev I.V."/>
            <person name="Mortensen U.H."/>
            <person name="Andersen M.R."/>
            <person name="Baker S.E."/>
        </authorList>
    </citation>
    <scope>NUCLEOTIDE SEQUENCE [LARGE SCALE GENOMIC DNA]</scope>
    <source>
        <strain evidence="2 3">CBS 707.79</strain>
    </source>
</reference>
<keyword evidence="1" id="KW-0812">Transmembrane</keyword>
<evidence type="ECO:0008006" key="4">
    <source>
        <dbReference type="Google" id="ProtNLM"/>
    </source>
</evidence>
<evidence type="ECO:0000256" key="1">
    <source>
        <dbReference type="SAM" id="Phobius"/>
    </source>
</evidence>
<evidence type="ECO:0000313" key="3">
    <source>
        <dbReference type="Proteomes" id="UP000247810"/>
    </source>
</evidence>
<keyword evidence="1" id="KW-0472">Membrane</keyword>
<evidence type="ECO:0000313" key="2">
    <source>
        <dbReference type="EMBL" id="PYH95110.1"/>
    </source>
</evidence>
<gene>
    <name evidence="2" type="ORF">BO71DRAFT_213193</name>
</gene>
<accession>A0A319DCH1</accession>
<dbReference type="EMBL" id="KZ825859">
    <property type="protein sequence ID" value="PYH95110.1"/>
    <property type="molecule type" value="Genomic_DNA"/>
</dbReference>
<protein>
    <recommendedName>
        <fullName evidence="4">Transmembrane protein</fullName>
    </recommendedName>
</protein>
<dbReference type="AlphaFoldDB" id="A0A319DCH1"/>
<dbReference type="Proteomes" id="UP000247810">
    <property type="component" value="Unassembled WGS sequence"/>
</dbReference>
<sequence>MTLHNRRPPTTATNQHRWFLSTKESNQGWTQAQPQRSKRAGSSTVLHANKAIVIVISVISILLSRSVLSSIIDYY</sequence>
<keyword evidence="1" id="KW-1133">Transmembrane helix</keyword>
<feature type="transmembrane region" description="Helical" evidence="1">
    <location>
        <begin position="51"/>
        <end position="72"/>
    </location>
</feature>
<proteinExistence type="predicted"/>